<keyword evidence="2" id="KW-1185">Reference proteome</keyword>
<dbReference type="OrthoDB" id="9970333at2759"/>
<comment type="caution">
    <text evidence="1">The sequence shown here is derived from an EMBL/GenBank/DDBJ whole genome shotgun (WGS) entry which is preliminary data.</text>
</comment>
<sequence length="156" mass="17962">MQPASRSGQTLRQLRRAILTSGVFIHYNASPHNAFVRFVRLLEQFKLDMSDHPAYSPDLATSDYHLFSEFKNWLGGQSFEEIQSYVKAHLTSLVTTFFEEVIGNLDHQYEKCLNLHGDYVEKQTCLNINVGNKFIFFSTLVFFYGRKKPALGTLES</sequence>
<proteinExistence type="predicted"/>
<protein>
    <recommendedName>
        <fullName evidence="3">Histone-lysine N-methyltransferase SETMAR</fullName>
    </recommendedName>
</protein>
<dbReference type="GO" id="GO:0003676">
    <property type="term" value="F:nucleic acid binding"/>
    <property type="evidence" value="ECO:0007669"/>
    <property type="project" value="InterPro"/>
</dbReference>
<accession>A0A4Y2S2Q3</accession>
<dbReference type="PANTHER" id="PTHR46060">
    <property type="entry name" value="MARINER MOS1 TRANSPOSASE-LIKE PROTEIN"/>
    <property type="match status" value="1"/>
</dbReference>
<organism evidence="1 2">
    <name type="scientific">Araneus ventricosus</name>
    <name type="common">Orbweaver spider</name>
    <name type="synonym">Epeira ventricosa</name>
    <dbReference type="NCBI Taxonomy" id="182803"/>
    <lineage>
        <taxon>Eukaryota</taxon>
        <taxon>Metazoa</taxon>
        <taxon>Ecdysozoa</taxon>
        <taxon>Arthropoda</taxon>
        <taxon>Chelicerata</taxon>
        <taxon>Arachnida</taxon>
        <taxon>Araneae</taxon>
        <taxon>Araneomorphae</taxon>
        <taxon>Entelegynae</taxon>
        <taxon>Araneoidea</taxon>
        <taxon>Araneidae</taxon>
        <taxon>Araneus</taxon>
    </lineage>
</organism>
<evidence type="ECO:0000313" key="2">
    <source>
        <dbReference type="Proteomes" id="UP000499080"/>
    </source>
</evidence>
<gene>
    <name evidence="1" type="ORF">AVEN_158265_1</name>
</gene>
<dbReference type="Gene3D" id="3.30.420.10">
    <property type="entry name" value="Ribonuclease H-like superfamily/Ribonuclease H"/>
    <property type="match status" value="1"/>
</dbReference>
<evidence type="ECO:0008006" key="3">
    <source>
        <dbReference type="Google" id="ProtNLM"/>
    </source>
</evidence>
<reference evidence="1 2" key="1">
    <citation type="journal article" date="2019" name="Sci. Rep.">
        <title>Orb-weaving spider Araneus ventricosus genome elucidates the spidroin gene catalogue.</title>
        <authorList>
            <person name="Kono N."/>
            <person name="Nakamura H."/>
            <person name="Ohtoshi R."/>
            <person name="Moran D.A.P."/>
            <person name="Shinohara A."/>
            <person name="Yoshida Y."/>
            <person name="Fujiwara M."/>
            <person name="Mori M."/>
            <person name="Tomita M."/>
            <person name="Arakawa K."/>
        </authorList>
    </citation>
    <scope>NUCLEOTIDE SEQUENCE [LARGE SCALE GENOMIC DNA]</scope>
</reference>
<dbReference type="InterPro" id="IPR052709">
    <property type="entry name" value="Transposase-MT_Hybrid"/>
</dbReference>
<name>A0A4Y2S2Q3_ARAVE</name>
<dbReference type="InterPro" id="IPR036397">
    <property type="entry name" value="RNaseH_sf"/>
</dbReference>
<dbReference type="AlphaFoldDB" id="A0A4Y2S2Q3"/>
<evidence type="ECO:0000313" key="1">
    <source>
        <dbReference type="EMBL" id="GBN81719.1"/>
    </source>
</evidence>
<dbReference type="PANTHER" id="PTHR46060:SF1">
    <property type="entry name" value="MARINER MOS1 TRANSPOSASE-LIKE PROTEIN"/>
    <property type="match status" value="1"/>
</dbReference>
<dbReference type="EMBL" id="BGPR01019372">
    <property type="protein sequence ID" value="GBN81719.1"/>
    <property type="molecule type" value="Genomic_DNA"/>
</dbReference>
<dbReference type="Proteomes" id="UP000499080">
    <property type="component" value="Unassembled WGS sequence"/>
</dbReference>